<evidence type="ECO:0000313" key="6">
    <source>
        <dbReference type="Proteomes" id="UP000324104"/>
    </source>
</evidence>
<dbReference type="Pfam" id="PF01037">
    <property type="entry name" value="AsnC_trans_reg"/>
    <property type="match status" value="1"/>
</dbReference>
<evidence type="ECO:0000256" key="1">
    <source>
        <dbReference type="ARBA" id="ARBA00023015"/>
    </source>
</evidence>
<keyword evidence="1" id="KW-0805">Transcription regulation</keyword>
<dbReference type="EMBL" id="VTAW01000045">
    <property type="protein sequence ID" value="TYT60406.1"/>
    <property type="molecule type" value="Genomic_DNA"/>
</dbReference>
<comment type="caution">
    <text evidence="5">The sequence shown here is derived from an EMBL/GenBank/DDBJ whole genome shotgun (WGS) entry which is preliminary data.</text>
</comment>
<evidence type="ECO:0000256" key="2">
    <source>
        <dbReference type="ARBA" id="ARBA00023125"/>
    </source>
</evidence>
<dbReference type="Gene3D" id="3.30.70.920">
    <property type="match status" value="1"/>
</dbReference>
<keyword evidence="6" id="KW-1185">Reference proteome</keyword>
<dbReference type="SMART" id="SM00344">
    <property type="entry name" value="HTH_ASNC"/>
    <property type="match status" value="1"/>
</dbReference>
<dbReference type="GO" id="GO:0005829">
    <property type="term" value="C:cytosol"/>
    <property type="evidence" value="ECO:0007669"/>
    <property type="project" value="TreeGrafter"/>
</dbReference>
<feature type="domain" description="HTH asnC-type" evidence="4">
    <location>
        <begin position="1"/>
        <end position="62"/>
    </location>
</feature>
<dbReference type="InterPro" id="IPR005471">
    <property type="entry name" value="Tscrpt_reg_IclR_N"/>
</dbReference>
<dbReference type="GO" id="GO:0043200">
    <property type="term" value="P:response to amino acid"/>
    <property type="evidence" value="ECO:0007669"/>
    <property type="project" value="TreeGrafter"/>
</dbReference>
<dbReference type="SUPFAM" id="SSF46785">
    <property type="entry name" value="Winged helix' DNA-binding domain"/>
    <property type="match status" value="1"/>
</dbReference>
<dbReference type="AlphaFoldDB" id="A0A5D5AF65"/>
<evidence type="ECO:0000313" key="5">
    <source>
        <dbReference type="EMBL" id="TYT60406.1"/>
    </source>
</evidence>
<dbReference type="InterPro" id="IPR011008">
    <property type="entry name" value="Dimeric_a/b-barrel"/>
</dbReference>
<dbReference type="PANTHER" id="PTHR30154:SF34">
    <property type="entry name" value="TRANSCRIPTIONAL REGULATOR AZLB"/>
    <property type="match status" value="1"/>
</dbReference>
<dbReference type="InterPro" id="IPR000485">
    <property type="entry name" value="AsnC-type_HTH_dom"/>
</dbReference>
<keyword evidence="3" id="KW-0804">Transcription</keyword>
<dbReference type="InterPro" id="IPR019888">
    <property type="entry name" value="Tscrpt_reg_AsnC-like"/>
</dbReference>
<evidence type="ECO:0000256" key="3">
    <source>
        <dbReference type="ARBA" id="ARBA00023163"/>
    </source>
</evidence>
<keyword evidence="2" id="KW-0238">DNA-binding</keyword>
<dbReference type="PANTHER" id="PTHR30154">
    <property type="entry name" value="LEUCINE-RESPONSIVE REGULATORY PROTEIN"/>
    <property type="match status" value="1"/>
</dbReference>
<dbReference type="GO" id="GO:0043565">
    <property type="term" value="F:sequence-specific DNA binding"/>
    <property type="evidence" value="ECO:0007669"/>
    <property type="project" value="InterPro"/>
</dbReference>
<dbReference type="GO" id="GO:0006355">
    <property type="term" value="P:regulation of DNA-templated transcription"/>
    <property type="evidence" value="ECO:0007669"/>
    <property type="project" value="InterPro"/>
</dbReference>
<reference evidence="5 6" key="1">
    <citation type="submission" date="2019-08" db="EMBL/GenBank/DDBJ databases">
        <title>Archaea genome.</title>
        <authorList>
            <person name="Kajale S."/>
            <person name="Shouche Y."/>
            <person name="Deshpande N."/>
            <person name="Sharma A."/>
        </authorList>
    </citation>
    <scope>NUCLEOTIDE SEQUENCE [LARGE SCALE GENOMIC DNA]</scope>
    <source>
        <strain evidence="5 6">ESP3B_9</strain>
    </source>
</reference>
<dbReference type="PROSITE" id="PS50956">
    <property type="entry name" value="HTH_ASNC_2"/>
    <property type="match status" value="1"/>
</dbReference>
<dbReference type="Proteomes" id="UP000324104">
    <property type="component" value="Unassembled WGS sequence"/>
</dbReference>
<sequence>MDERSVRILHAISELETDNLDEIATYTDIPKSTVHYRIDQLKEQGVITNDLYDIDIEELGLEITVITEVMAEYDTQYHKRVSKKLTAIEGVNQVYFTMGDTDLIVIAHLSDRQMVHGLIQDYEGIDEVVRTSSKFVIETVKDESYPLNDFELETLIESIVDD</sequence>
<evidence type="ECO:0000259" key="4">
    <source>
        <dbReference type="PROSITE" id="PS50956"/>
    </source>
</evidence>
<dbReference type="InterPro" id="IPR036390">
    <property type="entry name" value="WH_DNA-bd_sf"/>
</dbReference>
<dbReference type="InterPro" id="IPR036388">
    <property type="entry name" value="WH-like_DNA-bd_sf"/>
</dbReference>
<accession>A0A5D5AF65</accession>
<gene>
    <name evidence="5" type="ORF">FYC77_19025</name>
</gene>
<dbReference type="Pfam" id="PF09339">
    <property type="entry name" value="HTH_IclR"/>
    <property type="match status" value="1"/>
</dbReference>
<organism evidence="5 6">
    <name type="scientific">Natrialba swarupiae</name>
    <dbReference type="NCBI Taxonomy" id="2448032"/>
    <lineage>
        <taxon>Archaea</taxon>
        <taxon>Methanobacteriati</taxon>
        <taxon>Methanobacteriota</taxon>
        <taxon>Stenosarchaea group</taxon>
        <taxon>Halobacteria</taxon>
        <taxon>Halobacteriales</taxon>
        <taxon>Natrialbaceae</taxon>
        <taxon>Natrialba</taxon>
    </lineage>
</organism>
<dbReference type="RefSeq" id="WP_149083079.1">
    <property type="nucleotide sequence ID" value="NZ_VTAW01000045.1"/>
</dbReference>
<dbReference type="InterPro" id="IPR019887">
    <property type="entry name" value="Tscrpt_reg_AsnC/Lrp_C"/>
</dbReference>
<proteinExistence type="predicted"/>
<dbReference type="SUPFAM" id="SSF54909">
    <property type="entry name" value="Dimeric alpha+beta barrel"/>
    <property type="match status" value="1"/>
</dbReference>
<dbReference type="Gene3D" id="1.10.10.10">
    <property type="entry name" value="Winged helix-like DNA-binding domain superfamily/Winged helix DNA-binding domain"/>
    <property type="match status" value="1"/>
</dbReference>
<name>A0A5D5AF65_9EURY</name>
<protein>
    <submittedName>
        <fullName evidence="5">Lrp/AsnC family transcriptional regulator</fullName>
    </submittedName>
</protein>
<dbReference type="CDD" id="cd00090">
    <property type="entry name" value="HTH_ARSR"/>
    <property type="match status" value="1"/>
</dbReference>
<dbReference type="InterPro" id="IPR011991">
    <property type="entry name" value="ArsR-like_HTH"/>
</dbReference>